<dbReference type="Proteomes" id="UP001203136">
    <property type="component" value="Unassembled WGS sequence"/>
</dbReference>
<dbReference type="RefSeq" id="WP_004462075.1">
    <property type="nucleotide sequence ID" value="NZ_CP125623.1"/>
</dbReference>
<comment type="caution">
    <text evidence="2">The sequence shown here is derived from an EMBL/GenBank/DDBJ whole genome shotgun (WGS) entry which is preliminary data.</text>
</comment>
<proteinExistence type="predicted"/>
<dbReference type="InterPro" id="IPR004919">
    <property type="entry name" value="GmrSD_N"/>
</dbReference>
<accession>A0AAW5F441</accession>
<evidence type="ECO:0000259" key="1">
    <source>
        <dbReference type="Pfam" id="PF03235"/>
    </source>
</evidence>
<dbReference type="Pfam" id="PF03235">
    <property type="entry name" value="GmrSD_N"/>
    <property type="match status" value="1"/>
</dbReference>
<dbReference type="AlphaFoldDB" id="A0AAW5F441"/>
<dbReference type="PANTHER" id="PTHR39639">
    <property type="entry name" value="CHROMOSOME 16, WHOLE GENOME SHOTGUN SEQUENCE"/>
    <property type="match status" value="1"/>
</dbReference>
<organism evidence="2 3">
    <name type="scientific">Clostridium symbiosum</name>
    <name type="common">Bacteroides symbiosus</name>
    <dbReference type="NCBI Taxonomy" id="1512"/>
    <lineage>
        <taxon>Bacteria</taxon>
        <taxon>Bacillati</taxon>
        <taxon>Bacillota</taxon>
        <taxon>Clostridia</taxon>
        <taxon>Lachnospirales</taxon>
        <taxon>Lachnospiraceae</taxon>
        <taxon>Otoolea</taxon>
    </lineage>
</organism>
<dbReference type="EMBL" id="JAINVB010000001">
    <property type="protein sequence ID" value="MCK0086305.1"/>
    <property type="molecule type" value="Genomic_DNA"/>
</dbReference>
<evidence type="ECO:0000313" key="3">
    <source>
        <dbReference type="Proteomes" id="UP001203136"/>
    </source>
</evidence>
<name>A0AAW5F441_CLOSY</name>
<dbReference type="PANTHER" id="PTHR39639:SF1">
    <property type="entry name" value="DUF262 DOMAIN-CONTAINING PROTEIN"/>
    <property type="match status" value="1"/>
</dbReference>
<sequence length="675" mass="77779">MNTDKILDGYYKDNAQKLRAIVDKLLRDFGGISQKDYDDFYSLANAVFAGALKQYDAARDFDGFLYSCLSNRIKTEITRRNRIKRRADMTAISIDTPIGGESGATIGDTLQSEFDITKEIDRETGLFRDDKVVRYLDRIPVRTRQILEMKMESISASDIKKILKLSDKDYERSYRQARFFDYTSILFQDTGRVSNLEEVTVMQKSTQTLEKSKPDKLCIASINKKIERHTIRFDHPLQRESEQWSPAMKGNLISDILQGNPIPPLVFAEQVANGLAIIWDLDGKQRCTTAYSFSKDAFKITKNIRRWLIAYQTSVKGKDGTEIFDKSGFPVYEKQEFDIRGKKYSELPEELQDRFKEYNFEIVQYLNCSSEDIAYHIARYNEGKPMTVSQKGLTRLGEKFATMVKSISGMPFFRDYGGYKVSEGGNGTVNRVVVESVMAANFLEHWKKKQEDMCEFIKDNATAEDFDSFEDLVERITRAGTEETFNMFDSKDSFMWFGLFARFVKTGFDDSRFIEFMAEFSRSLHRREINGKSFDDLNGKATKDKAVVLNKINHLEKLMNEYLGTGKEAGPVDGEKSILEFLRDTVSPGITQEDFSLYQEILEDLSLNVDHSSKLLEEANRPSLLALVAYSIEMDMDLDIWIVEFFKKNAAYCSNQAENYKNMVKELTAYFRKLH</sequence>
<protein>
    <submittedName>
        <fullName evidence="2">DUF262 domain-containing protein</fullName>
    </submittedName>
</protein>
<reference evidence="2" key="1">
    <citation type="journal article" date="2022" name="Cell Host Microbe">
        <title>Colonization of the live biotherapeutic product VE303 and modulation of the microbiota and metabolites in healthy volunteers.</title>
        <authorList>
            <person name="Dsouza M."/>
            <person name="Menon R."/>
            <person name="Crossette E."/>
            <person name="Bhattarai S.K."/>
            <person name="Schneider J."/>
            <person name="Kim Y.G."/>
            <person name="Reddy S."/>
            <person name="Caballero S."/>
            <person name="Felix C."/>
            <person name="Cornacchione L."/>
            <person name="Hendrickson J."/>
            <person name="Watson A.R."/>
            <person name="Minot S.S."/>
            <person name="Greenfield N."/>
            <person name="Schopf L."/>
            <person name="Szabady R."/>
            <person name="Patarroyo J."/>
            <person name="Smith W."/>
            <person name="Harrison P."/>
            <person name="Kuijper E.J."/>
            <person name="Kelly C.P."/>
            <person name="Olle B."/>
            <person name="Bobilev D."/>
            <person name="Silber J.L."/>
            <person name="Bucci V."/>
            <person name="Roberts B."/>
            <person name="Faith J."/>
            <person name="Norman J.M."/>
        </authorList>
    </citation>
    <scope>NUCLEOTIDE SEQUENCE</scope>
    <source>
        <strain evidence="2">VE303-04</strain>
    </source>
</reference>
<evidence type="ECO:0000313" key="2">
    <source>
        <dbReference type="EMBL" id="MCK0086305.1"/>
    </source>
</evidence>
<gene>
    <name evidence="2" type="ORF">K5I21_10585</name>
</gene>
<feature type="domain" description="GmrSD restriction endonucleases N-terminal" evidence="1">
    <location>
        <begin position="233"/>
        <end position="368"/>
    </location>
</feature>